<name>A0A8S9HVL1_BRACR</name>
<proteinExistence type="predicted"/>
<feature type="compositionally biased region" description="Low complexity" evidence="1">
    <location>
        <begin position="72"/>
        <end position="83"/>
    </location>
</feature>
<gene>
    <name evidence="3" type="ORF">F2Q70_00017362</name>
</gene>
<feature type="signal peptide" evidence="2">
    <location>
        <begin position="1"/>
        <end position="24"/>
    </location>
</feature>
<accession>A0A8S9HVL1</accession>
<keyword evidence="2" id="KW-0732">Signal</keyword>
<feature type="chain" id="PRO_5035761302" description="Secreted protein" evidence="2">
    <location>
        <begin position="25"/>
        <end position="94"/>
    </location>
</feature>
<evidence type="ECO:0000256" key="2">
    <source>
        <dbReference type="SAM" id="SignalP"/>
    </source>
</evidence>
<reference evidence="3" key="1">
    <citation type="submission" date="2019-12" db="EMBL/GenBank/DDBJ databases">
        <title>Genome sequencing and annotation of Brassica cretica.</title>
        <authorList>
            <person name="Studholme D.J."/>
            <person name="Sarris P.F."/>
        </authorList>
    </citation>
    <scope>NUCLEOTIDE SEQUENCE</scope>
    <source>
        <strain evidence="3">PFS-102/07</strain>
        <tissue evidence="3">Leaf</tissue>
    </source>
</reference>
<protein>
    <recommendedName>
        <fullName evidence="4">Secreted protein</fullName>
    </recommendedName>
</protein>
<organism evidence="3">
    <name type="scientific">Brassica cretica</name>
    <name type="common">Mustard</name>
    <dbReference type="NCBI Taxonomy" id="69181"/>
    <lineage>
        <taxon>Eukaryota</taxon>
        <taxon>Viridiplantae</taxon>
        <taxon>Streptophyta</taxon>
        <taxon>Embryophyta</taxon>
        <taxon>Tracheophyta</taxon>
        <taxon>Spermatophyta</taxon>
        <taxon>Magnoliopsida</taxon>
        <taxon>eudicotyledons</taxon>
        <taxon>Gunneridae</taxon>
        <taxon>Pentapetalae</taxon>
        <taxon>rosids</taxon>
        <taxon>malvids</taxon>
        <taxon>Brassicales</taxon>
        <taxon>Brassicaceae</taxon>
        <taxon>Brassiceae</taxon>
        <taxon>Brassica</taxon>
    </lineage>
</organism>
<dbReference type="AlphaFoldDB" id="A0A8S9HVL1"/>
<feature type="region of interest" description="Disordered" evidence="1">
    <location>
        <begin position="72"/>
        <end position="94"/>
    </location>
</feature>
<dbReference type="EMBL" id="QGKY02001250">
    <property type="protein sequence ID" value="KAF2562089.1"/>
    <property type="molecule type" value="Genomic_DNA"/>
</dbReference>
<comment type="caution">
    <text evidence="3">The sequence shown here is derived from an EMBL/GenBank/DDBJ whole genome shotgun (WGS) entry which is preliminary data.</text>
</comment>
<sequence length="94" mass="10317">MSAFTASELGLLFSHLFLFVPIEDFLLDRATQAFGHRLLRGTRKHPVSPRSAPPPCPIDHAVPLHRTSSWRTSAGAARASTSTIPTNARHVYTP</sequence>
<evidence type="ECO:0000313" key="3">
    <source>
        <dbReference type="EMBL" id="KAF2562089.1"/>
    </source>
</evidence>
<evidence type="ECO:0008006" key="4">
    <source>
        <dbReference type="Google" id="ProtNLM"/>
    </source>
</evidence>
<evidence type="ECO:0000256" key="1">
    <source>
        <dbReference type="SAM" id="MobiDB-lite"/>
    </source>
</evidence>